<proteinExistence type="predicted"/>
<reference evidence="1 2" key="1">
    <citation type="journal article" date="2010" name="Stand. Genomic Sci.">
        <title>Complete genome sequence of Denitrovibrio acetiphilus type strain (N2460).</title>
        <authorList>
            <person name="Kiss H."/>
            <person name="Lang E."/>
            <person name="Lapidus A."/>
            <person name="Copeland A."/>
            <person name="Nolan M."/>
            <person name="Glavina Del Rio T."/>
            <person name="Chen F."/>
            <person name="Lucas S."/>
            <person name="Tice H."/>
            <person name="Cheng J.F."/>
            <person name="Han C."/>
            <person name="Goodwin L."/>
            <person name="Pitluck S."/>
            <person name="Liolios K."/>
            <person name="Pati A."/>
            <person name="Ivanova N."/>
            <person name="Mavromatis K."/>
            <person name="Chen A."/>
            <person name="Palaniappan K."/>
            <person name="Land M."/>
            <person name="Hauser L."/>
            <person name="Chang Y.J."/>
            <person name="Jeffries C.D."/>
            <person name="Detter J.C."/>
            <person name="Brettin T."/>
            <person name="Spring S."/>
            <person name="Rohde M."/>
            <person name="Goker M."/>
            <person name="Woyke T."/>
            <person name="Bristow J."/>
            <person name="Eisen J.A."/>
            <person name="Markowitz V."/>
            <person name="Hugenholtz P."/>
            <person name="Kyrpides N.C."/>
            <person name="Klenk H.P."/>
        </authorList>
    </citation>
    <scope>NUCLEOTIDE SEQUENCE [LARGE SCALE GENOMIC DNA]</scope>
    <source>
        <strain evidence="2">DSM 12809 / NBRC 114555 / N2460</strain>
    </source>
</reference>
<dbReference type="EMBL" id="CP001968">
    <property type="protein sequence ID" value="ADD67393.1"/>
    <property type="molecule type" value="Genomic_DNA"/>
</dbReference>
<gene>
    <name evidence="1" type="ordered locus">Dacet_0597</name>
</gene>
<dbReference type="STRING" id="522772.Dacet_0597"/>
<dbReference type="KEGG" id="dap:Dacet_0597"/>
<dbReference type="InParanoid" id="D4H4J9"/>
<dbReference type="AlphaFoldDB" id="D4H4J9"/>
<protein>
    <submittedName>
        <fullName evidence="1">Uncharacterized protein</fullName>
    </submittedName>
</protein>
<dbReference type="RefSeq" id="WP_013009937.1">
    <property type="nucleotide sequence ID" value="NC_013943.1"/>
</dbReference>
<evidence type="ECO:0000313" key="2">
    <source>
        <dbReference type="Proteomes" id="UP000002012"/>
    </source>
</evidence>
<dbReference type="Proteomes" id="UP000002012">
    <property type="component" value="Chromosome"/>
</dbReference>
<evidence type="ECO:0000313" key="1">
    <source>
        <dbReference type="EMBL" id="ADD67393.1"/>
    </source>
</evidence>
<organism evidence="1 2">
    <name type="scientific">Denitrovibrio acetiphilus (strain DSM 12809 / NBRC 114555 / N2460)</name>
    <dbReference type="NCBI Taxonomy" id="522772"/>
    <lineage>
        <taxon>Bacteria</taxon>
        <taxon>Pseudomonadati</taxon>
        <taxon>Deferribacterota</taxon>
        <taxon>Deferribacteres</taxon>
        <taxon>Deferribacterales</taxon>
        <taxon>Geovibrionaceae</taxon>
        <taxon>Denitrovibrio</taxon>
    </lineage>
</organism>
<dbReference type="HOGENOM" id="CLU_2860309_0_0_0"/>
<keyword evidence="2" id="KW-1185">Reference proteome</keyword>
<name>D4H4J9_DENA2</name>
<accession>D4H4J9</accession>
<sequence length="64" mass="7209">MSDFQDAFLNLQEKYDDLKETFDSVCAVVISQQINKGDVKPAYEEITAIVVSSLRIHRGSERCG</sequence>
<dbReference type="PaxDb" id="522772-Dacet_0597"/>